<protein>
    <recommendedName>
        <fullName evidence="4">Rgp1-domain-containing protein</fullName>
    </recommendedName>
</protein>
<feature type="compositionally biased region" description="Basic and acidic residues" evidence="1">
    <location>
        <begin position="87"/>
        <end position="105"/>
    </location>
</feature>
<dbReference type="InterPro" id="IPR014848">
    <property type="entry name" value="Rgp1"/>
</dbReference>
<feature type="region of interest" description="Disordered" evidence="1">
    <location>
        <begin position="66"/>
        <end position="116"/>
    </location>
</feature>
<feature type="region of interest" description="Disordered" evidence="1">
    <location>
        <begin position="327"/>
        <end position="347"/>
    </location>
</feature>
<dbReference type="AlphaFoldDB" id="A0A261Y3I7"/>
<dbReference type="PANTHER" id="PTHR12507">
    <property type="entry name" value="REDUCED GROWTH PHENOTYPE 1 RGP1, YEAST -RELATED"/>
    <property type="match status" value="1"/>
</dbReference>
<evidence type="ECO:0000256" key="1">
    <source>
        <dbReference type="SAM" id="MobiDB-lite"/>
    </source>
</evidence>
<proteinExistence type="predicted"/>
<name>A0A261Y3I7_9FUNG</name>
<dbReference type="Pfam" id="PF08737">
    <property type="entry name" value="Rgp1"/>
    <property type="match status" value="1"/>
</dbReference>
<sequence length="581" mass="63732">MTITVSVKFPTGGAFFAGEELTCTLHFANTGHAIERTNALSLPSPTSPTFAAGPYKYGHARSASASAKQLGNGHALTNARAGPAGKSMHDLRDNNNDSTAQKDDVDSGSSVDLPSDLISPRSSFDFYSIGGGESARPSIDLSSFLPPPHSSSAPSLPRKTELLYLATVQFIGYFVVDETMINGSEFDSIRNRTLRSQPNKAASSSLSGSFGFFRGRLGSPSGDPATRRNIPIVSTIPTILFVDLQLQPDEKKSYTYKLHLPNDLPPTHRGKAIRFHYNLVLTIQWGLSPNQIRSTNLPVRIFNHVSSDGSHPVYDLMNPIMMTNDPATTTPLGEDETKKAPVEGRKEQENQRKAFFQYVESLLEPGVKSERPSEMTRRESEAYSASHEQRTCIAIVSRLVSQSKRGYYDIGGADGLVARLHLLKTAVRLGEIFVGCLVFAGCTIPAYQVSITLESVEAIEPSIALKSKESVQRTSRKIHAQHHEFCANTARTSFTLAVPSLATPDFKTTGVRLQWHLRIEFITSKDTPYFTINRDDRHRQSQVAQELSASSFDCIIPVTVYGSANELGRHMYSAVQTFTVP</sequence>
<evidence type="ECO:0008006" key="4">
    <source>
        <dbReference type="Google" id="ProtNLM"/>
    </source>
</evidence>
<gene>
    <name evidence="2" type="ORF">BZG36_02424</name>
</gene>
<evidence type="ECO:0000313" key="2">
    <source>
        <dbReference type="EMBL" id="OZJ05190.1"/>
    </source>
</evidence>
<dbReference type="EMBL" id="MVBO01000020">
    <property type="protein sequence ID" value="OZJ05190.1"/>
    <property type="molecule type" value="Genomic_DNA"/>
</dbReference>
<evidence type="ECO:0000313" key="3">
    <source>
        <dbReference type="Proteomes" id="UP000242875"/>
    </source>
</evidence>
<reference evidence="2 3" key="1">
    <citation type="journal article" date="2017" name="Mycologia">
        <title>Bifiguratus adelaidae, gen. et sp. nov., a new member of Mucoromycotina in endophytic and soil-dwelling habitats.</title>
        <authorList>
            <person name="Torres-Cruz T.J."/>
            <person name="Billingsley Tobias T.L."/>
            <person name="Almatruk M."/>
            <person name="Hesse C."/>
            <person name="Kuske C.R."/>
            <person name="Desiro A."/>
            <person name="Benucci G.M."/>
            <person name="Bonito G."/>
            <person name="Stajich J.E."/>
            <person name="Dunlap C."/>
            <person name="Arnold A.E."/>
            <person name="Porras-Alfaro A."/>
        </authorList>
    </citation>
    <scope>NUCLEOTIDE SEQUENCE [LARGE SCALE GENOMIC DNA]</scope>
    <source>
        <strain evidence="2 3">AZ0501</strain>
    </source>
</reference>
<keyword evidence="3" id="KW-1185">Reference proteome</keyword>
<dbReference type="Proteomes" id="UP000242875">
    <property type="component" value="Unassembled WGS sequence"/>
</dbReference>
<feature type="compositionally biased region" description="Basic and acidic residues" evidence="1">
    <location>
        <begin position="335"/>
        <end position="347"/>
    </location>
</feature>
<organism evidence="2 3">
    <name type="scientific">Bifiguratus adelaidae</name>
    <dbReference type="NCBI Taxonomy" id="1938954"/>
    <lineage>
        <taxon>Eukaryota</taxon>
        <taxon>Fungi</taxon>
        <taxon>Fungi incertae sedis</taxon>
        <taxon>Mucoromycota</taxon>
        <taxon>Mucoromycotina</taxon>
        <taxon>Endogonomycetes</taxon>
        <taxon>Endogonales</taxon>
        <taxon>Endogonales incertae sedis</taxon>
        <taxon>Bifiguratus</taxon>
    </lineage>
</organism>
<accession>A0A261Y3I7</accession>
<comment type="caution">
    <text evidence="2">The sequence shown here is derived from an EMBL/GenBank/DDBJ whole genome shotgun (WGS) entry which is preliminary data.</text>
</comment>
<dbReference type="OrthoDB" id="1918at2759"/>